<name>A0A2U3DSQ2_PURLI</name>
<dbReference type="GO" id="GO:0003824">
    <property type="term" value="F:catalytic activity"/>
    <property type="evidence" value="ECO:0007669"/>
    <property type="project" value="InterPro"/>
</dbReference>
<dbReference type="GO" id="GO:0009116">
    <property type="term" value="P:nucleoside metabolic process"/>
    <property type="evidence" value="ECO:0007669"/>
    <property type="project" value="InterPro"/>
</dbReference>
<dbReference type="AlphaFoldDB" id="A0A2U3DSQ2"/>
<evidence type="ECO:0008006" key="4">
    <source>
        <dbReference type="Google" id="ProtNLM"/>
    </source>
</evidence>
<dbReference type="Gene3D" id="3.40.50.1580">
    <property type="entry name" value="Nucleoside phosphorylase domain"/>
    <property type="match status" value="1"/>
</dbReference>
<evidence type="ECO:0000313" key="2">
    <source>
        <dbReference type="EMBL" id="PWI65279.1"/>
    </source>
</evidence>
<gene>
    <name evidence="2" type="ORF">PCL_07202</name>
</gene>
<accession>A0A2U3DSQ2</accession>
<protein>
    <recommendedName>
        <fullName evidence="4">Purine nucleoside permease</fullName>
    </recommendedName>
</protein>
<sequence>MRFVCSLALLLPSLGLPRALSQTVTGKIAPRVVIVSMWAPEAQVWYKRFPESNLGNLTAHSVPLPGLSMLFPHVFCADDFRVCQVTLGEGEINAAASMMALVLSHRFDLRQTYFLLSGIAGVNPKYATIGSVALARFAVQVALQYEIDPRSLPVDWPTGYISYGRDQPLEYPAITYGTEVFELNNNLREAAFNLASMAVLADAETSRQYRGRYGGSVGDFPEASRPPSVVRCDMATSDVYYSGTKLAQAFANTTSIWTNGTGTYCMSAQEENATLEVLVRATVENLADFSRVIVMRAGSNFDRPPPGVSDLQHLTNADQNGFSIAINNTFTAGIEIVKGIVRGWNCTFRQGISPTNYIGDIYGSLGGNPDFGLGSLTGGRPAAPAGQSGDLAKLEMDRRGRFGLRALIKS</sequence>
<dbReference type="EMBL" id="LCWV01000035">
    <property type="protein sequence ID" value="PWI65279.1"/>
    <property type="molecule type" value="Genomic_DNA"/>
</dbReference>
<dbReference type="InterPro" id="IPR009486">
    <property type="entry name" value="Pur_nuclsid_perm"/>
</dbReference>
<evidence type="ECO:0000256" key="1">
    <source>
        <dbReference type="SAM" id="SignalP"/>
    </source>
</evidence>
<dbReference type="Pfam" id="PF06516">
    <property type="entry name" value="NUP"/>
    <property type="match status" value="1"/>
</dbReference>
<proteinExistence type="predicted"/>
<dbReference type="PANTHER" id="PTHR38643:SF1">
    <property type="entry name" value="PURINE NUCLEOSIDE PERMEASE C285.05-RELATED"/>
    <property type="match status" value="1"/>
</dbReference>
<comment type="caution">
    <text evidence="2">The sequence shown here is derived from an EMBL/GenBank/DDBJ whole genome shotgun (WGS) entry which is preliminary data.</text>
</comment>
<dbReference type="PANTHER" id="PTHR38643">
    <property type="entry name" value="PURINE NUCLEOSIDE PERMEASE C285.05-RELATED"/>
    <property type="match status" value="1"/>
</dbReference>
<evidence type="ECO:0000313" key="3">
    <source>
        <dbReference type="Proteomes" id="UP000245956"/>
    </source>
</evidence>
<feature type="chain" id="PRO_5015563331" description="Purine nucleoside permease" evidence="1">
    <location>
        <begin position="22"/>
        <end position="410"/>
    </location>
</feature>
<dbReference type="GO" id="GO:0055085">
    <property type="term" value="P:transmembrane transport"/>
    <property type="evidence" value="ECO:0007669"/>
    <property type="project" value="InterPro"/>
</dbReference>
<dbReference type="GO" id="GO:0005783">
    <property type="term" value="C:endoplasmic reticulum"/>
    <property type="evidence" value="ECO:0007669"/>
    <property type="project" value="TreeGrafter"/>
</dbReference>
<keyword evidence="1" id="KW-0732">Signal</keyword>
<dbReference type="InterPro" id="IPR035994">
    <property type="entry name" value="Nucleoside_phosphorylase_sf"/>
</dbReference>
<feature type="signal peptide" evidence="1">
    <location>
        <begin position="1"/>
        <end position="21"/>
    </location>
</feature>
<organism evidence="2 3">
    <name type="scientific">Purpureocillium lilacinum</name>
    <name type="common">Paecilomyces lilacinus</name>
    <dbReference type="NCBI Taxonomy" id="33203"/>
    <lineage>
        <taxon>Eukaryota</taxon>
        <taxon>Fungi</taxon>
        <taxon>Dikarya</taxon>
        <taxon>Ascomycota</taxon>
        <taxon>Pezizomycotina</taxon>
        <taxon>Sordariomycetes</taxon>
        <taxon>Hypocreomycetidae</taxon>
        <taxon>Hypocreales</taxon>
        <taxon>Ophiocordycipitaceae</taxon>
        <taxon>Purpureocillium</taxon>
    </lineage>
</organism>
<dbReference type="Proteomes" id="UP000245956">
    <property type="component" value="Unassembled WGS sequence"/>
</dbReference>
<reference evidence="2 3" key="1">
    <citation type="journal article" date="2016" name="Front. Microbiol.">
        <title>Genome and transcriptome sequences reveal the specific parasitism of the nematophagous Purpureocillium lilacinum 36-1.</title>
        <authorList>
            <person name="Xie J."/>
            <person name="Li S."/>
            <person name="Mo C."/>
            <person name="Xiao X."/>
            <person name="Peng D."/>
            <person name="Wang G."/>
            <person name="Xiao Y."/>
        </authorList>
    </citation>
    <scope>NUCLEOTIDE SEQUENCE [LARGE SCALE GENOMIC DNA]</scope>
    <source>
        <strain evidence="2 3">36-1</strain>
    </source>
</reference>